<sequence length="119" mass="13849">MKVGAGGLQSQVMFELDPVRREGMLRGEHQVRADAVPELGRNIPEGERLVRLVEQLNAAAALANHPFRFRTERTHDRWRIYRYFPEEAEEREEEISPAELAEIRRQLDLEREGLLDKSV</sequence>
<evidence type="ECO:0000313" key="1">
    <source>
        <dbReference type="EMBL" id="HEL65977.1"/>
    </source>
</evidence>
<comment type="caution">
    <text evidence="1">The sequence shown here is derived from an EMBL/GenBank/DDBJ whole genome shotgun (WGS) entry which is preliminary data.</text>
</comment>
<gene>
    <name evidence="1" type="ORF">ENQ34_04795</name>
</gene>
<reference evidence="1" key="1">
    <citation type="journal article" date="2020" name="mSystems">
        <title>Genome- and Community-Level Interaction Insights into Carbon Utilization and Element Cycling Functions of Hydrothermarchaeota in Hydrothermal Sediment.</title>
        <authorList>
            <person name="Zhou Z."/>
            <person name="Liu Y."/>
            <person name="Xu W."/>
            <person name="Pan J."/>
            <person name="Luo Z.H."/>
            <person name="Li M."/>
        </authorList>
    </citation>
    <scope>NUCLEOTIDE SEQUENCE [LARGE SCALE GENOMIC DNA]</scope>
    <source>
        <strain evidence="1">SpSt-300</strain>
    </source>
</reference>
<name>A0A7C2IFM1_9THEO</name>
<protein>
    <submittedName>
        <fullName evidence="1">Uncharacterized protein</fullName>
    </submittedName>
</protein>
<proteinExistence type="predicted"/>
<dbReference type="EMBL" id="DSMU01000302">
    <property type="protein sequence ID" value="HEL65977.1"/>
    <property type="molecule type" value="Genomic_DNA"/>
</dbReference>
<organism evidence="1">
    <name type="scientific">Ammonifex degensii</name>
    <dbReference type="NCBI Taxonomy" id="42838"/>
    <lineage>
        <taxon>Bacteria</taxon>
        <taxon>Bacillati</taxon>
        <taxon>Bacillota</taxon>
        <taxon>Clostridia</taxon>
        <taxon>Thermoanaerobacterales</taxon>
        <taxon>Thermoanaerobacteraceae</taxon>
        <taxon>Ammonifex</taxon>
    </lineage>
</organism>
<dbReference type="AlphaFoldDB" id="A0A7C2IFM1"/>
<accession>A0A7C2IFM1</accession>